<evidence type="ECO:0008006" key="4">
    <source>
        <dbReference type="Google" id="ProtNLM"/>
    </source>
</evidence>
<sequence>MVLSYGLGKDSTAILLRWIQEPRTRPCRLENLLVVTTMTGDEWPVTGALVQLHVLPLLRRHRIRFAQVARDGPSQRDGIAVLDDSRDPRTLYLEGAYRLHEEMRAAGTLPQLGGARLCSAKSKGVPLDVFVAHVTRQKPYLHAVGYEIGETSRAVRDATFDTVLRTGYYPLREWGWDRAACDRYIRGTLGVTWPKSACVYCPFTFQNKASRIQTLERFVADPQAGLLALEMEYLAVALNPRQGLLGRGTLSDLLAQEGRQDTLRLFHQHLDRIPWACYEVRRALLPRAGDPAKTGTAAREVRVRGTGSRQRVQAELAAFARRAGVPVDTGGAIARAWLLRRGPQRPTAEWFAVAAPQGALPKQGPAFESAWTAATGRRADHPAEPNAT</sequence>
<keyword evidence="3" id="KW-1185">Reference proteome</keyword>
<evidence type="ECO:0000256" key="1">
    <source>
        <dbReference type="SAM" id="MobiDB-lite"/>
    </source>
</evidence>
<accession>A0ABX8R4I2</accession>
<protein>
    <recommendedName>
        <fullName evidence="4">Phosphoadenosine phosphosulfate reductase</fullName>
    </recommendedName>
</protein>
<evidence type="ECO:0000313" key="3">
    <source>
        <dbReference type="Proteomes" id="UP001049518"/>
    </source>
</evidence>
<dbReference type="EMBL" id="CP059572">
    <property type="protein sequence ID" value="QXJ25940.1"/>
    <property type="molecule type" value="Genomic_DNA"/>
</dbReference>
<reference evidence="2" key="1">
    <citation type="submission" date="2020-07" db="EMBL/GenBank/DDBJ databases">
        <authorList>
            <person name="Tarantini F.S."/>
            <person name="Hong K.W."/>
            <person name="Chan K.G."/>
        </authorList>
    </citation>
    <scope>NUCLEOTIDE SEQUENCE</scope>
    <source>
        <strain evidence="2">32-07</strain>
    </source>
</reference>
<name>A0ABX8R4I2_9ACTN</name>
<gene>
    <name evidence="2" type="ORF">AGRA3207_007509</name>
</gene>
<dbReference type="Proteomes" id="UP001049518">
    <property type="component" value="Chromosome"/>
</dbReference>
<feature type="region of interest" description="Disordered" evidence="1">
    <location>
        <begin position="362"/>
        <end position="388"/>
    </location>
</feature>
<feature type="compositionally biased region" description="Basic and acidic residues" evidence="1">
    <location>
        <begin position="377"/>
        <end position="388"/>
    </location>
</feature>
<proteinExistence type="predicted"/>
<dbReference type="RefSeq" id="WP_231332153.1">
    <property type="nucleotide sequence ID" value="NZ_CP059572.1"/>
</dbReference>
<organism evidence="2 3">
    <name type="scientific">Actinomadura graeca</name>
    <dbReference type="NCBI Taxonomy" id="2750812"/>
    <lineage>
        <taxon>Bacteria</taxon>
        <taxon>Bacillati</taxon>
        <taxon>Actinomycetota</taxon>
        <taxon>Actinomycetes</taxon>
        <taxon>Streptosporangiales</taxon>
        <taxon>Thermomonosporaceae</taxon>
        <taxon>Actinomadura</taxon>
    </lineage>
</organism>
<evidence type="ECO:0000313" key="2">
    <source>
        <dbReference type="EMBL" id="QXJ25940.1"/>
    </source>
</evidence>